<dbReference type="RefSeq" id="WP_187583045.1">
    <property type="nucleotide sequence ID" value="NZ_JACLHY010000005.1"/>
</dbReference>
<dbReference type="InterPro" id="IPR016181">
    <property type="entry name" value="Acyl_CoA_acyltransferase"/>
</dbReference>
<accession>A0ABR7QLD3</accession>
<evidence type="ECO:0000313" key="2">
    <source>
        <dbReference type="EMBL" id="MBC8767854.1"/>
    </source>
</evidence>
<sequence length="396" mass="47081">MNNYKKTNLNFLTVFLENRDLNYFYSRITNILSGQVEFLNGSSTISDPKNILLISDVPGYLNTELSKGSCWHLKKIDTFKGSLINLKNYKDDSDYLLKTFSSSRRSKFRTYQKRLEHCFNITYKSYYGEIDIDEYESLFNQFLELINRRFDQKQAVNDDLVRWKVYREIAYPLILKKEACLFVIYDGDKPISISFNPIHGKTIFGYIRAYDIDYGKFYIGFTDIIVQLKWCYDNNFTVFDLLKGEYEYKSQWTDTEYYFEKHVLYNSSFIIPHLKAKVLILKIKTIYQLVNILKKWNLHILKGQIISKFRRLTKYSKKINIEYKVTLDNNPKLPISSEVEKIEISDPKIAHVKMYINNFLYQNQEYIDHITVFSILNSPNTYLIKGLKNIQKIIVN</sequence>
<organism evidence="2 3">
    <name type="scientific">Arenibacter arenosicollis</name>
    <dbReference type="NCBI Taxonomy" id="2762274"/>
    <lineage>
        <taxon>Bacteria</taxon>
        <taxon>Pseudomonadati</taxon>
        <taxon>Bacteroidota</taxon>
        <taxon>Flavobacteriia</taxon>
        <taxon>Flavobacteriales</taxon>
        <taxon>Flavobacteriaceae</taxon>
        <taxon>Arenibacter</taxon>
    </lineage>
</organism>
<evidence type="ECO:0000313" key="3">
    <source>
        <dbReference type="Proteomes" id="UP000618952"/>
    </source>
</evidence>
<reference evidence="2 3" key="1">
    <citation type="submission" date="2020-08" db="EMBL/GenBank/DDBJ databases">
        <title>Arenibacter gaetbuli sp. nov., isolated from a sand dune.</title>
        <authorList>
            <person name="Park S."/>
            <person name="Yoon J.-H."/>
        </authorList>
    </citation>
    <scope>NUCLEOTIDE SEQUENCE [LARGE SCALE GENOMIC DNA]</scope>
    <source>
        <strain evidence="2 3">BSSL-BM3</strain>
    </source>
</reference>
<keyword evidence="3" id="KW-1185">Reference proteome</keyword>
<name>A0ABR7QLD3_9FLAO</name>
<proteinExistence type="predicted"/>
<dbReference type="SUPFAM" id="SSF55729">
    <property type="entry name" value="Acyl-CoA N-acyltransferases (Nat)"/>
    <property type="match status" value="1"/>
</dbReference>
<gene>
    <name evidence="2" type="ORF">H4O18_07615</name>
</gene>
<dbReference type="EMBL" id="JACLHY010000005">
    <property type="protein sequence ID" value="MBC8767854.1"/>
    <property type="molecule type" value="Genomic_DNA"/>
</dbReference>
<dbReference type="Pfam" id="PF13480">
    <property type="entry name" value="Acetyltransf_6"/>
    <property type="match status" value="1"/>
</dbReference>
<dbReference type="Proteomes" id="UP000618952">
    <property type="component" value="Unassembled WGS sequence"/>
</dbReference>
<feature type="domain" description="BioF2-like acetyltransferase" evidence="1">
    <location>
        <begin position="102"/>
        <end position="250"/>
    </location>
</feature>
<dbReference type="Gene3D" id="3.40.630.30">
    <property type="match status" value="1"/>
</dbReference>
<comment type="caution">
    <text evidence="2">The sequence shown here is derived from an EMBL/GenBank/DDBJ whole genome shotgun (WGS) entry which is preliminary data.</text>
</comment>
<dbReference type="InterPro" id="IPR038740">
    <property type="entry name" value="BioF2-like_GNAT_dom"/>
</dbReference>
<protein>
    <submittedName>
        <fullName evidence="2">GNAT family N-acetyltransferase</fullName>
    </submittedName>
</protein>
<evidence type="ECO:0000259" key="1">
    <source>
        <dbReference type="Pfam" id="PF13480"/>
    </source>
</evidence>